<organism evidence="1 2">
    <name type="scientific">Pyricularia oryzae (strain 70-15 / ATCC MYA-4617 / FGSC 8958)</name>
    <name type="common">Rice blast fungus</name>
    <name type="synonym">Magnaporthe oryzae</name>
    <dbReference type="NCBI Taxonomy" id="242507"/>
    <lineage>
        <taxon>Eukaryota</taxon>
        <taxon>Fungi</taxon>
        <taxon>Dikarya</taxon>
        <taxon>Ascomycota</taxon>
        <taxon>Pezizomycotina</taxon>
        <taxon>Sordariomycetes</taxon>
        <taxon>Sordariomycetidae</taxon>
        <taxon>Magnaporthales</taxon>
        <taxon>Pyriculariaceae</taxon>
        <taxon>Pyricularia</taxon>
    </lineage>
</organism>
<dbReference type="AlphaFoldDB" id="G4NLM0"/>
<dbReference type="VEuPathDB" id="FungiDB:MGG_15000"/>
<proteinExistence type="predicted"/>
<dbReference type="KEGG" id="mgr:MGG_15000"/>
<dbReference type="Proteomes" id="UP000009058">
    <property type="component" value="Chromosome 7"/>
</dbReference>
<dbReference type="RefSeq" id="XP_003720816.1">
    <property type="nucleotide sequence ID" value="XM_003720768.1"/>
</dbReference>
<evidence type="ECO:0000313" key="1">
    <source>
        <dbReference type="EMBL" id="EHA46073.1"/>
    </source>
</evidence>
<gene>
    <name evidence="1" type="ORF">MGG_15000</name>
</gene>
<evidence type="ECO:0000313" key="2">
    <source>
        <dbReference type="Proteomes" id="UP000009058"/>
    </source>
</evidence>
<sequence length="91" mass="10120">MSSYHNFSLFSSFFSIDLTINCSLDSSSTANSIRLATQSIDMTCFVASSESTQEADNLDAELPHRFHQSLEWFQAQLGTAWLCSHSSFGLN</sequence>
<dbReference type="InParanoid" id="G4NLM0"/>
<dbReference type="EMBL" id="CM001237">
    <property type="protein sequence ID" value="EHA46073.1"/>
    <property type="molecule type" value="Genomic_DNA"/>
</dbReference>
<name>G4NLM0_PYRO7</name>
<keyword evidence="2" id="KW-1185">Reference proteome</keyword>
<dbReference type="GeneID" id="12984805"/>
<reference evidence="1 2" key="1">
    <citation type="journal article" date="2005" name="Nature">
        <title>The genome sequence of the rice blast fungus Magnaporthe grisea.</title>
        <authorList>
            <person name="Dean R.A."/>
            <person name="Talbot N.J."/>
            <person name="Ebbole D.J."/>
            <person name="Farman M.L."/>
            <person name="Mitchell T.K."/>
            <person name="Orbach M.J."/>
            <person name="Thon M."/>
            <person name="Kulkarni R."/>
            <person name="Xu J.R."/>
            <person name="Pan H."/>
            <person name="Read N.D."/>
            <person name="Lee Y.H."/>
            <person name="Carbone I."/>
            <person name="Brown D."/>
            <person name="Oh Y.Y."/>
            <person name="Donofrio N."/>
            <person name="Jeong J.S."/>
            <person name="Soanes D.M."/>
            <person name="Djonovic S."/>
            <person name="Kolomiets E."/>
            <person name="Rehmeyer C."/>
            <person name="Li W."/>
            <person name="Harding M."/>
            <person name="Kim S."/>
            <person name="Lebrun M.H."/>
            <person name="Bohnert H."/>
            <person name="Coughlan S."/>
            <person name="Butler J."/>
            <person name="Calvo S."/>
            <person name="Ma L.J."/>
            <person name="Nicol R."/>
            <person name="Purcell S."/>
            <person name="Nusbaum C."/>
            <person name="Galagan J.E."/>
            <person name="Birren B.W."/>
        </authorList>
    </citation>
    <scope>NUCLEOTIDE SEQUENCE [LARGE SCALE GENOMIC DNA]</scope>
    <source>
        <strain evidence="2">70-15 / ATCC MYA-4617 / FGSC 8958</strain>
    </source>
</reference>
<reference key="2">
    <citation type="submission" date="2011-05" db="EMBL/GenBank/DDBJ databases">
        <title>The Genome Sequence of Magnaporthe oryzae 70-15.</title>
        <authorList>
            <consortium name="The Broad Institute Genome Sequencing Platform"/>
            <person name="Ma L.-J."/>
            <person name="Dead R."/>
            <person name="Young S.K."/>
            <person name="Zeng Q."/>
            <person name="Gargeya S."/>
            <person name="Fitzgerald M."/>
            <person name="Haas B."/>
            <person name="Abouelleil A."/>
            <person name="Alvarado L."/>
            <person name="Arachchi H.M."/>
            <person name="Berlin A."/>
            <person name="Brown A."/>
            <person name="Chapman S.B."/>
            <person name="Chen Z."/>
            <person name="Dunbar C."/>
            <person name="Freedman E."/>
            <person name="Gearin G."/>
            <person name="Gellesch M."/>
            <person name="Goldberg J."/>
            <person name="Griggs A."/>
            <person name="Gujja S."/>
            <person name="Heiman D."/>
            <person name="Howarth C."/>
            <person name="Larson L."/>
            <person name="Lui A."/>
            <person name="MacDonald P.J.P."/>
            <person name="Mehta T."/>
            <person name="Montmayeur A."/>
            <person name="Murphy C."/>
            <person name="Neiman D."/>
            <person name="Pearson M."/>
            <person name="Priest M."/>
            <person name="Roberts A."/>
            <person name="Saif S."/>
            <person name="Shea T."/>
            <person name="Shenoy N."/>
            <person name="Sisk P."/>
            <person name="Stolte C."/>
            <person name="Sykes S."/>
            <person name="Yandava C."/>
            <person name="Wortman J."/>
            <person name="Nusbaum C."/>
            <person name="Birren B."/>
        </authorList>
    </citation>
    <scope>NUCLEOTIDE SEQUENCE</scope>
    <source>
        <strain>70-15</strain>
    </source>
</reference>
<protein>
    <submittedName>
        <fullName evidence="1">Uncharacterized protein</fullName>
    </submittedName>
</protein>
<accession>G4NLM0</accession>
<dbReference type="HOGENOM" id="CLU_2427461_0_0_1"/>